<evidence type="ECO:0000313" key="1">
    <source>
        <dbReference type="EMBL" id="KAK1861086.1"/>
    </source>
</evidence>
<dbReference type="Proteomes" id="UP000798662">
    <property type="component" value="Chromosome 1"/>
</dbReference>
<evidence type="ECO:0000313" key="2">
    <source>
        <dbReference type="Proteomes" id="UP000798662"/>
    </source>
</evidence>
<keyword evidence="2" id="KW-1185">Reference proteome</keyword>
<name>A0ACC3BTP5_PYRYE</name>
<sequence>MQDQLVLKWAPVRMIAIDEAPMIEKEMLHEVSCRIQTAKECALDFGGVHVLFCGDFAQLPPVVGQPLYNAPKKSGVKGICEVAAYELYRLFTTGYLRVNMRAVDDSCWSAVLRLVATNKKRFETVWTCMQAAGRRNLDVRNRPVLIP</sequence>
<accession>A0ACC3BTP5</accession>
<proteinExistence type="predicted"/>
<organism evidence="1 2">
    <name type="scientific">Pyropia yezoensis</name>
    <name type="common">Susabi-nori</name>
    <name type="synonym">Porphyra yezoensis</name>
    <dbReference type="NCBI Taxonomy" id="2788"/>
    <lineage>
        <taxon>Eukaryota</taxon>
        <taxon>Rhodophyta</taxon>
        <taxon>Bangiophyceae</taxon>
        <taxon>Bangiales</taxon>
        <taxon>Bangiaceae</taxon>
        <taxon>Pyropia</taxon>
    </lineage>
</organism>
<reference evidence="1" key="1">
    <citation type="submission" date="2019-11" db="EMBL/GenBank/DDBJ databases">
        <title>Nori genome reveals adaptations in red seaweeds to the harsh intertidal environment.</title>
        <authorList>
            <person name="Wang D."/>
            <person name="Mao Y."/>
        </authorList>
    </citation>
    <scope>NUCLEOTIDE SEQUENCE</scope>
    <source>
        <tissue evidence="1">Gametophyte</tissue>
    </source>
</reference>
<comment type="caution">
    <text evidence="1">The sequence shown here is derived from an EMBL/GenBank/DDBJ whole genome shotgun (WGS) entry which is preliminary data.</text>
</comment>
<dbReference type="EMBL" id="CM020618">
    <property type="protein sequence ID" value="KAK1861086.1"/>
    <property type="molecule type" value="Genomic_DNA"/>
</dbReference>
<gene>
    <name evidence="1" type="ORF">I4F81_003670</name>
</gene>
<protein>
    <submittedName>
        <fullName evidence="1">Uncharacterized protein</fullName>
    </submittedName>
</protein>